<dbReference type="AlphaFoldDB" id="A0A839AK48"/>
<accession>A0A839AK48</accession>
<name>A0A839AK48_9HYPH</name>
<comment type="caution">
    <text evidence="1">The sequence shown here is derived from an EMBL/GenBank/DDBJ whole genome shotgun (WGS) entry which is preliminary data.</text>
</comment>
<dbReference type="Proteomes" id="UP000541109">
    <property type="component" value="Unassembled WGS sequence"/>
</dbReference>
<evidence type="ECO:0000313" key="2">
    <source>
        <dbReference type="Proteomes" id="UP000541109"/>
    </source>
</evidence>
<sequence length="275" mass="30482">MKKRIDIEGLLAWAYREELPKAAGNGAGAGIVNGWAGVSSYAELLTVIDHNEYGCVPNLADGGEPHPDAVRVHEAVVALDSVALDLPDGWSPMEELGQHGELGEMAVAVALDTLTVVDGAGVRRLRNGPARLVRKHAILGGVPEWQWDGEEPAARIVTGPEGGPLWFRERVSRTRDAFGKVMEYRYETADGWDKYRNRPKRGAYQKAELHPDPLPLILARAEYELWHASLECLVEDLRPVLERFELAEFRRSPRPWQTPDKAAPRVLVANAAFSR</sequence>
<dbReference type="EMBL" id="JACFXV010000069">
    <property type="protein sequence ID" value="MBA5779515.1"/>
    <property type="molecule type" value="Genomic_DNA"/>
</dbReference>
<reference evidence="1 2" key="1">
    <citation type="submission" date="2020-07" db="EMBL/GenBank/DDBJ databases">
        <title>Stappia sp., F7233, whole genome shotgun sequencing project.</title>
        <authorList>
            <person name="Jiang S."/>
            <person name="Liu Z.W."/>
            <person name="Du Z.J."/>
        </authorList>
    </citation>
    <scope>NUCLEOTIDE SEQUENCE [LARGE SCALE GENOMIC DNA]</scope>
    <source>
        <strain evidence="1 2">F7233</strain>
    </source>
</reference>
<proteinExistence type="predicted"/>
<keyword evidence="2" id="KW-1185">Reference proteome</keyword>
<protein>
    <submittedName>
        <fullName evidence="1">Uncharacterized protein</fullName>
    </submittedName>
</protein>
<evidence type="ECO:0000313" key="1">
    <source>
        <dbReference type="EMBL" id="MBA5779515.1"/>
    </source>
</evidence>
<organism evidence="1 2">
    <name type="scientific">Stappia albiluteola</name>
    <dbReference type="NCBI Taxonomy" id="2758565"/>
    <lineage>
        <taxon>Bacteria</taxon>
        <taxon>Pseudomonadati</taxon>
        <taxon>Pseudomonadota</taxon>
        <taxon>Alphaproteobacteria</taxon>
        <taxon>Hyphomicrobiales</taxon>
        <taxon>Stappiaceae</taxon>
        <taxon>Stappia</taxon>
    </lineage>
</organism>
<dbReference type="RefSeq" id="WP_182168340.1">
    <property type="nucleotide sequence ID" value="NZ_JACFXV010000069.1"/>
</dbReference>
<gene>
    <name evidence="1" type="ORF">H2509_20485</name>
</gene>